<accession>A0A150XK29</accession>
<gene>
    <name evidence="1" type="ORF">AWN68_05155</name>
</gene>
<dbReference type="RefSeq" id="WP_068415126.1">
    <property type="nucleotide sequence ID" value="NZ_LRDB01000012.1"/>
</dbReference>
<dbReference type="STRING" id="296218.AWN68_05155"/>
<name>A0A150XK29_9BACT</name>
<organism evidence="1 2">
    <name type="scientific">Roseivirga echinicomitans</name>
    <dbReference type="NCBI Taxonomy" id="296218"/>
    <lineage>
        <taxon>Bacteria</taxon>
        <taxon>Pseudomonadati</taxon>
        <taxon>Bacteroidota</taxon>
        <taxon>Cytophagia</taxon>
        <taxon>Cytophagales</taxon>
        <taxon>Roseivirgaceae</taxon>
        <taxon>Roseivirga</taxon>
    </lineage>
</organism>
<keyword evidence="2" id="KW-1185">Reference proteome</keyword>
<reference evidence="1 2" key="1">
    <citation type="submission" date="2016-01" db="EMBL/GenBank/DDBJ databases">
        <title>Genome sequencing of Roseivirga echinicomitans KMM 6058.</title>
        <authorList>
            <person name="Selvaratnam C."/>
            <person name="Thevarajoo S."/>
            <person name="Goh K.M."/>
            <person name="Ee R."/>
            <person name="Chan K.-G."/>
            <person name="Chong C.S."/>
        </authorList>
    </citation>
    <scope>NUCLEOTIDE SEQUENCE [LARGE SCALE GENOMIC DNA]</scope>
    <source>
        <strain evidence="1 2">KMM 6058</strain>
    </source>
</reference>
<sequence length="79" mass="9475">MKTMNCNQLGGACEQEFHANTFEEMAEMAQQHGMEMFQKKDEDHLKAMREMQEIMKSPQEMKVWFDNKKKEFENLPENQ</sequence>
<evidence type="ECO:0000313" key="1">
    <source>
        <dbReference type="EMBL" id="KYG79022.1"/>
    </source>
</evidence>
<evidence type="ECO:0008006" key="3">
    <source>
        <dbReference type="Google" id="ProtNLM"/>
    </source>
</evidence>
<dbReference type="AlphaFoldDB" id="A0A150XK29"/>
<proteinExistence type="predicted"/>
<protein>
    <recommendedName>
        <fullName evidence="3">DUF1059 domain-containing protein</fullName>
    </recommendedName>
</protein>
<dbReference type="Proteomes" id="UP000075615">
    <property type="component" value="Unassembled WGS sequence"/>
</dbReference>
<dbReference type="OrthoDB" id="1450972at2"/>
<comment type="caution">
    <text evidence="1">The sequence shown here is derived from an EMBL/GenBank/DDBJ whole genome shotgun (WGS) entry which is preliminary data.</text>
</comment>
<evidence type="ECO:0000313" key="2">
    <source>
        <dbReference type="Proteomes" id="UP000075615"/>
    </source>
</evidence>
<dbReference type="EMBL" id="LRDB01000012">
    <property type="protein sequence ID" value="KYG79022.1"/>
    <property type="molecule type" value="Genomic_DNA"/>
</dbReference>